<dbReference type="STRING" id="688867.SAMN05660236_0016"/>
<evidence type="ECO:0000256" key="2">
    <source>
        <dbReference type="ARBA" id="ARBA00022676"/>
    </source>
</evidence>
<dbReference type="GO" id="GO:0016757">
    <property type="term" value="F:glycosyltransferase activity"/>
    <property type="evidence" value="ECO:0007669"/>
    <property type="project" value="UniProtKB-KW"/>
</dbReference>
<evidence type="ECO:0000313" key="4">
    <source>
        <dbReference type="EMBL" id="SKC38405.1"/>
    </source>
</evidence>
<gene>
    <name evidence="4" type="ORF">SAMN05660236_0016</name>
</gene>
<dbReference type="CDD" id="cd04186">
    <property type="entry name" value="GT_2_like_c"/>
    <property type="match status" value="1"/>
</dbReference>
<accession>A0A1T5IGZ3</accession>
<evidence type="ECO:0008006" key="6">
    <source>
        <dbReference type="Google" id="ProtNLM"/>
    </source>
</evidence>
<dbReference type="Gene3D" id="3.90.550.10">
    <property type="entry name" value="Spore Coat Polysaccharide Biosynthesis Protein SpsA, Chain A"/>
    <property type="match status" value="1"/>
</dbReference>
<reference evidence="4 5" key="1">
    <citation type="submission" date="2017-02" db="EMBL/GenBank/DDBJ databases">
        <authorList>
            <person name="Peterson S.W."/>
        </authorList>
    </citation>
    <scope>NUCLEOTIDE SEQUENCE [LARGE SCALE GENOMIC DNA]</scope>
    <source>
        <strain evidence="4 5">DSM 25262</strain>
    </source>
</reference>
<dbReference type="InterPro" id="IPR029044">
    <property type="entry name" value="Nucleotide-diphossugar_trans"/>
</dbReference>
<protein>
    <recommendedName>
        <fullName evidence="6">Glycosyltransferase 2-like domain-containing protein</fullName>
    </recommendedName>
</protein>
<evidence type="ECO:0000256" key="1">
    <source>
        <dbReference type="ARBA" id="ARBA00006739"/>
    </source>
</evidence>
<organism evidence="4 5">
    <name type="scientific">Ohtaekwangia koreensis</name>
    <dbReference type="NCBI Taxonomy" id="688867"/>
    <lineage>
        <taxon>Bacteria</taxon>
        <taxon>Pseudomonadati</taxon>
        <taxon>Bacteroidota</taxon>
        <taxon>Cytophagia</taxon>
        <taxon>Cytophagales</taxon>
        <taxon>Fulvivirgaceae</taxon>
        <taxon>Ohtaekwangia</taxon>
    </lineage>
</organism>
<keyword evidence="3" id="KW-0808">Transferase</keyword>
<evidence type="ECO:0000256" key="3">
    <source>
        <dbReference type="ARBA" id="ARBA00022679"/>
    </source>
</evidence>
<proteinExistence type="inferred from homology"/>
<dbReference type="Proteomes" id="UP000190961">
    <property type="component" value="Unassembled WGS sequence"/>
</dbReference>
<name>A0A1T5IGZ3_9BACT</name>
<dbReference type="EMBL" id="FUZU01000001">
    <property type="protein sequence ID" value="SKC38405.1"/>
    <property type="molecule type" value="Genomic_DNA"/>
</dbReference>
<evidence type="ECO:0000313" key="5">
    <source>
        <dbReference type="Proteomes" id="UP000190961"/>
    </source>
</evidence>
<dbReference type="PANTHER" id="PTHR43179">
    <property type="entry name" value="RHAMNOSYLTRANSFERASE WBBL"/>
    <property type="match status" value="1"/>
</dbReference>
<comment type="similarity">
    <text evidence="1">Belongs to the glycosyltransferase 2 family.</text>
</comment>
<sequence>MANHVLIILVNYKGHLDTVECLESIFKLKGADFKVAIIDNSEDEVSIEYITNWALGKITSIYTQYSHLTYPVIQKPIAFHVGNESDTDIQFEEPITIIKSSNRGFAAANNVALKHSLRQKFDFFWLLNNDTVIEPDSLLQLLNCALRDNKVGIWGSKLLLYQDPSTLQGVGGRYNQWFGKVSEIGYLQQDNNQWDSKNFSMDYVIGAAMFIQKKFLVDVGLMEEDYFLYYEELDWAIRGKRKNWDMGYCSKSKVYHKMGSSINKKQKSGSSLLADYYSVRNRILITKRFFRYAYITLYPAFSKFIINRIILGQYSRIIMLFKIIYSPKKHFKETQYSNK</sequence>
<dbReference type="OrthoDB" id="9771846at2"/>
<dbReference type="SUPFAM" id="SSF53448">
    <property type="entry name" value="Nucleotide-diphospho-sugar transferases"/>
    <property type="match status" value="1"/>
</dbReference>
<dbReference type="AlphaFoldDB" id="A0A1T5IGZ3"/>
<dbReference type="PANTHER" id="PTHR43179:SF12">
    <property type="entry name" value="GALACTOFURANOSYLTRANSFERASE GLFT2"/>
    <property type="match status" value="1"/>
</dbReference>
<dbReference type="Pfam" id="PF13641">
    <property type="entry name" value="Glyco_tranf_2_3"/>
    <property type="match status" value="1"/>
</dbReference>
<keyword evidence="5" id="KW-1185">Reference proteome</keyword>
<keyword evidence="2" id="KW-0328">Glycosyltransferase</keyword>
<dbReference type="RefSeq" id="WP_079684676.1">
    <property type="nucleotide sequence ID" value="NZ_FUZU01000001.1"/>
</dbReference>